<comment type="subcellular location">
    <subcellularLocation>
        <location evidence="1">Cell membrane</location>
        <topology evidence="1">Multi-pass membrane protein</topology>
    </subcellularLocation>
</comment>
<keyword evidence="3" id="KW-0813">Transport</keyword>
<sequence length="439" mass="45979">MFLGIMGIVMMVVILAAIMSNKVPTIIALALIPCIFCVIVGGAAGLSDYVAAGIKSVAATGTMFIFSILFFGVLTDAGTFRPIVKGVLKVVGNDPVKITVGSAILAMIVHLDGSGVVTFMVCIPALLPLYKKLGMRPMTLAMVVALAAGVMNIEPWGGPTLRAATGLAISTTQLYNAMIPAQIAGLVAVLVIAYLLGKKEKEFVIKTGGLGSEAYAGTFVADMNSSEEDDALLRPKMFIPNLILIILSIVCMIAGWLSNTLTFILASCIALMINYPNPKAQMARINAHAKNIVLMVAVIFASGVLSGVMSGSGMSDGITQLIMAITPQNAGGLLPLLFGILAVPVMFFIPMEAFFFAILPVLSNVAVNFGIGYEMVARASLSANATVAFPFTPLSAAAILLVGMCGLEWGPWQRKGIPLAIIVGWVILLVLYITGAVTF</sequence>
<organism evidence="10 11">
    <name type="scientific">Papillibacter cinnamivorans DSM 12816</name>
    <dbReference type="NCBI Taxonomy" id="1122930"/>
    <lineage>
        <taxon>Bacteria</taxon>
        <taxon>Bacillati</taxon>
        <taxon>Bacillota</taxon>
        <taxon>Clostridia</taxon>
        <taxon>Eubacteriales</taxon>
        <taxon>Oscillospiraceae</taxon>
        <taxon>Papillibacter</taxon>
    </lineage>
</organism>
<feature type="domain" description="Citrate transporter-like" evidence="9">
    <location>
        <begin position="14"/>
        <end position="380"/>
    </location>
</feature>
<evidence type="ECO:0000256" key="5">
    <source>
        <dbReference type="ARBA" id="ARBA00022692"/>
    </source>
</evidence>
<feature type="transmembrane region" description="Helical" evidence="8">
    <location>
        <begin position="330"/>
        <end position="349"/>
    </location>
</feature>
<keyword evidence="7 8" id="KW-0472">Membrane</keyword>
<feature type="transmembrane region" description="Helical" evidence="8">
    <location>
        <begin position="355"/>
        <end position="376"/>
    </location>
</feature>
<dbReference type="Pfam" id="PF03600">
    <property type="entry name" value="CitMHS"/>
    <property type="match status" value="1"/>
</dbReference>
<feature type="transmembrane region" description="Helical" evidence="8">
    <location>
        <begin position="63"/>
        <end position="84"/>
    </location>
</feature>
<dbReference type="PRINTS" id="PR00758">
    <property type="entry name" value="ARSENICPUMP"/>
</dbReference>
<evidence type="ECO:0000256" key="8">
    <source>
        <dbReference type="SAM" id="Phobius"/>
    </source>
</evidence>
<dbReference type="STRING" id="1122930.SAMN02745168_1463"/>
<dbReference type="GO" id="GO:0015105">
    <property type="term" value="F:arsenite transmembrane transporter activity"/>
    <property type="evidence" value="ECO:0007669"/>
    <property type="project" value="InterPro"/>
</dbReference>
<feature type="transmembrane region" description="Helical" evidence="8">
    <location>
        <begin position="104"/>
        <end position="127"/>
    </location>
</feature>
<comment type="similarity">
    <text evidence="2">Belongs to the CitM (TC 2.A.11) transporter family.</text>
</comment>
<keyword evidence="4" id="KW-1003">Cell membrane</keyword>
<dbReference type="EMBL" id="FWXW01000003">
    <property type="protein sequence ID" value="SMC55414.1"/>
    <property type="molecule type" value="Genomic_DNA"/>
</dbReference>
<feature type="transmembrane region" description="Helical" evidence="8">
    <location>
        <begin position="292"/>
        <end position="309"/>
    </location>
</feature>
<feature type="transmembrane region" description="Helical" evidence="8">
    <location>
        <begin position="139"/>
        <end position="157"/>
    </location>
</feature>
<dbReference type="NCBIfam" id="TIGR00784">
    <property type="entry name" value="citMHS"/>
    <property type="match status" value="1"/>
</dbReference>
<feature type="transmembrane region" description="Helical" evidence="8">
    <location>
        <begin position="388"/>
        <end position="410"/>
    </location>
</feature>
<feature type="transmembrane region" description="Helical" evidence="8">
    <location>
        <begin position="242"/>
        <end position="272"/>
    </location>
</feature>
<protein>
    <submittedName>
        <fullName evidence="10">Citrate-Mg2+:H+ or citrate-Ca2+:H+ symporter, CitMHS family</fullName>
    </submittedName>
</protein>
<evidence type="ECO:0000313" key="10">
    <source>
        <dbReference type="EMBL" id="SMC55414.1"/>
    </source>
</evidence>
<dbReference type="GO" id="GO:0015137">
    <property type="term" value="F:citrate transmembrane transporter activity"/>
    <property type="evidence" value="ECO:0007669"/>
    <property type="project" value="InterPro"/>
</dbReference>
<keyword evidence="5 8" id="KW-0812">Transmembrane</keyword>
<evidence type="ECO:0000313" key="11">
    <source>
        <dbReference type="Proteomes" id="UP000192790"/>
    </source>
</evidence>
<dbReference type="InterPro" id="IPR004680">
    <property type="entry name" value="Cit_transptr-like_dom"/>
</dbReference>
<name>A0A1W2A413_9FIRM</name>
<dbReference type="InterPro" id="IPR014738">
    <property type="entry name" value="Citrate_transporter"/>
</dbReference>
<reference evidence="10 11" key="1">
    <citation type="submission" date="2017-04" db="EMBL/GenBank/DDBJ databases">
        <authorList>
            <person name="Afonso C.L."/>
            <person name="Miller P.J."/>
            <person name="Scott M.A."/>
            <person name="Spackman E."/>
            <person name="Goraichik I."/>
            <person name="Dimitrov K.M."/>
            <person name="Suarez D.L."/>
            <person name="Swayne D.E."/>
        </authorList>
    </citation>
    <scope>NUCLEOTIDE SEQUENCE [LARGE SCALE GENOMIC DNA]</scope>
    <source>
        <strain evidence="10 11">DSM 12816</strain>
    </source>
</reference>
<dbReference type="Proteomes" id="UP000192790">
    <property type="component" value="Unassembled WGS sequence"/>
</dbReference>
<feature type="transmembrane region" description="Helical" evidence="8">
    <location>
        <begin position="416"/>
        <end position="437"/>
    </location>
</feature>
<dbReference type="AlphaFoldDB" id="A0A1W2A413"/>
<dbReference type="OrthoDB" id="5329450at2"/>
<proteinExistence type="inferred from homology"/>
<feature type="transmembrane region" description="Helical" evidence="8">
    <location>
        <begin position="177"/>
        <end position="196"/>
    </location>
</feature>
<evidence type="ECO:0000256" key="6">
    <source>
        <dbReference type="ARBA" id="ARBA00022989"/>
    </source>
</evidence>
<evidence type="ECO:0000256" key="1">
    <source>
        <dbReference type="ARBA" id="ARBA00004651"/>
    </source>
</evidence>
<keyword evidence="6 8" id="KW-1133">Transmembrane helix</keyword>
<evidence type="ECO:0000259" key="9">
    <source>
        <dbReference type="Pfam" id="PF03600"/>
    </source>
</evidence>
<dbReference type="GO" id="GO:0005886">
    <property type="term" value="C:plasma membrane"/>
    <property type="evidence" value="ECO:0007669"/>
    <property type="project" value="UniProtKB-SubCell"/>
</dbReference>
<dbReference type="InterPro" id="IPR000802">
    <property type="entry name" value="Arsenical_pump_ArsB"/>
</dbReference>
<dbReference type="RefSeq" id="WP_084234069.1">
    <property type="nucleotide sequence ID" value="NZ_FWXW01000003.1"/>
</dbReference>
<accession>A0A1W2A413</accession>
<evidence type="ECO:0000256" key="2">
    <source>
        <dbReference type="ARBA" id="ARBA00009843"/>
    </source>
</evidence>
<gene>
    <name evidence="10" type="ORF">SAMN02745168_1463</name>
</gene>
<feature type="transmembrane region" description="Helical" evidence="8">
    <location>
        <begin position="26"/>
        <end position="51"/>
    </location>
</feature>
<evidence type="ECO:0000256" key="3">
    <source>
        <dbReference type="ARBA" id="ARBA00022448"/>
    </source>
</evidence>
<evidence type="ECO:0000256" key="4">
    <source>
        <dbReference type="ARBA" id="ARBA00022475"/>
    </source>
</evidence>
<keyword evidence="11" id="KW-1185">Reference proteome</keyword>
<evidence type="ECO:0000256" key="7">
    <source>
        <dbReference type="ARBA" id="ARBA00023136"/>
    </source>
</evidence>